<dbReference type="GO" id="GO:0005886">
    <property type="term" value="C:plasma membrane"/>
    <property type="evidence" value="ECO:0007669"/>
    <property type="project" value="UniProtKB-SubCell"/>
</dbReference>
<evidence type="ECO:0000256" key="5">
    <source>
        <dbReference type="ARBA" id="ARBA00022725"/>
    </source>
</evidence>
<evidence type="ECO:0000256" key="1">
    <source>
        <dbReference type="ARBA" id="ARBA00004651"/>
    </source>
</evidence>
<dbReference type="InParanoid" id="A0A7M6UW63"/>
<reference evidence="11" key="1">
    <citation type="submission" date="2021-01" db="UniProtKB">
        <authorList>
            <consortium name="EnsemblMetazoa"/>
        </authorList>
    </citation>
    <scope>IDENTIFICATION</scope>
</reference>
<dbReference type="CTD" id="111556117"/>
<feature type="transmembrane region" description="Helical" evidence="10">
    <location>
        <begin position="250"/>
        <end position="274"/>
    </location>
</feature>
<comment type="subcellular location">
    <subcellularLocation>
        <location evidence="1 10">Cell membrane</location>
        <topology evidence="1 10">Multi-pass membrane protein</topology>
    </subcellularLocation>
</comment>
<dbReference type="RefSeq" id="NP_001177503.1">
    <property type="nucleotide sequence ID" value="NM_001190574.1"/>
</dbReference>
<dbReference type="EnsemblMetazoa" id="XM_031926076">
    <property type="protein sequence ID" value="XP_031781936"/>
    <property type="gene ID" value="GeneID_100463070"/>
</dbReference>
<evidence type="ECO:0000313" key="11">
    <source>
        <dbReference type="EnsemblMetazoa" id="NP_001177503"/>
    </source>
</evidence>
<dbReference type="RefSeq" id="XP_031781936.1">
    <property type="nucleotide sequence ID" value="XM_031926076.1"/>
</dbReference>
<keyword evidence="8 10" id="KW-0675">Receptor</keyword>
<dbReference type="InterPro" id="IPR004117">
    <property type="entry name" value="7tm6_olfct_rcpt"/>
</dbReference>
<dbReference type="Pfam" id="PF02949">
    <property type="entry name" value="7tm_6"/>
    <property type="match status" value="1"/>
</dbReference>
<comment type="caution">
    <text evidence="10">Lacks conserved residue(s) required for the propagation of feature annotation.</text>
</comment>
<dbReference type="SMR" id="A0A7M6UW63"/>
<protein>
    <recommendedName>
        <fullName evidence="10">Odorant receptor</fullName>
    </recommendedName>
</protein>
<dbReference type="KEGG" id="nvi:100463070"/>
<keyword evidence="12" id="KW-1185">Reference proteome</keyword>
<keyword evidence="5 10" id="KW-0552">Olfaction</keyword>
<evidence type="ECO:0000256" key="2">
    <source>
        <dbReference type="ARBA" id="ARBA00022475"/>
    </source>
</evidence>
<dbReference type="OrthoDB" id="7699752at2759"/>
<evidence type="ECO:0000256" key="10">
    <source>
        <dbReference type="RuleBase" id="RU351113"/>
    </source>
</evidence>
<dbReference type="EnsemblMetazoa" id="NM_001190574">
    <property type="protein sequence ID" value="NP_001177503"/>
    <property type="gene ID" value="GeneID_100463070"/>
</dbReference>
<evidence type="ECO:0000313" key="12">
    <source>
        <dbReference type="Proteomes" id="UP000002358"/>
    </source>
</evidence>
<feature type="transmembrane region" description="Helical" evidence="10">
    <location>
        <begin position="286"/>
        <end position="305"/>
    </location>
</feature>
<evidence type="ECO:0000256" key="3">
    <source>
        <dbReference type="ARBA" id="ARBA00022606"/>
    </source>
</evidence>
<keyword evidence="4 10" id="KW-0812">Transmembrane</keyword>
<dbReference type="GO" id="GO:0005549">
    <property type="term" value="F:odorant binding"/>
    <property type="evidence" value="ECO:0007669"/>
    <property type="project" value="InterPro"/>
</dbReference>
<dbReference type="PANTHER" id="PTHR21137:SF35">
    <property type="entry name" value="ODORANT RECEPTOR 19A-RELATED"/>
    <property type="match status" value="1"/>
</dbReference>
<keyword evidence="6 10" id="KW-1133">Transmembrane helix</keyword>
<feature type="transmembrane region" description="Helical" evidence="10">
    <location>
        <begin position="28"/>
        <end position="45"/>
    </location>
</feature>
<proteinExistence type="inferred from homology"/>
<dbReference type="FunCoup" id="A0A7M6UW63">
    <property type="interactions" value="98"/>
</dbReference>
<name>A0A7M6UW63_NASVI</name>
<accession>A0A7M6UW63</accession>
<dbReference type="GO" id="GO:0007165">
    <property type="term" value="P:signal transduction"/>
    <property type="evidence" value="ECO:0007669"/>
    <property type="project" value="UniProtKB-KW"/>
</dbReference>
<keyword evidence="3 10" id="KW-0716">Sensory transduction</keyword>
<dbReference type="GO" id="GO:0004984">
    <property type="term" value="F:olfactory receptor activity"/>
    <property type="evidence" value="ECO:0007669"/>
    <property type="project" value="InterPro"/>
</dbReference>
<evidence type="ECO:0000256" key="4">
    <source>
        <dbReference type="ARBA" id="ARBA00022692"/>
    </source>
</evidence>
<keyword evidence="9 10" id="KW-0807">Transducer</keyword>
<organism evidence="11 12">
    <name type="scientific">Nasonia vitripennis</name>
    <name type="common">Parasitic wasp</name>
    <dbReference type="NCBI Taxonomy" id="7425"/>
    <lineage>
        <taxon>Eukaryota</taxon>
        <taxon>Metazoa</taxon>
        <taxon>Ecdysozoa</taxon>
        <taxon>Arthropoda</taxon>
        <taxon>Hexapoda</taxon>
        <taxon>Insecta</taxon>
        <taxon>Pterygota</taxon>
        <taxon>Neoptera</taxon>
        <taxon>Endopterygota</taxon>
        <taxon>Hymenoptera</taxon>
        <taxon>Apocrita</taxon>
        <taxon>Proctotrupomorpha</taxon>
        <taxon>Chalcidoidea</taxon>
        <taxon>Pteromalidae</taxon>
        <taxon>Pteromalinae</taxon>
        <taxon>Nasonia</taxon>
    </lineage>
</organism>
<evidence type="ECO:0000256" key="7">
    <source>
        <dbReference type="ARBA" id="ARBA00023136"/>
    </source>
</evidence>
<evidence type="ECO:0000256" key="6">
    <source>
        <dbReference type="ARBA" id="ARBA00022989"/>
    </source>
</evidence>
<keyword evidence="2" id="KW-1003">Cell membrane</keyword>
<sequence length="381" mass="44234">MCANIFIGHHQFGLRVVGSWPGKSQLPGFYFAIGIMLFFLIFEILNITEVYHDLEELMDNLVSTIGVVLGLFKFITVRVKRRKLKTVINKIFDDWKTDSQFVSEMMVKNCTRSQLVSKFVIFLYNSMNFTYFLRTVISHIFDEVQDRKFLAQVTFPIVDGRQTPLYEIIIFFQFITASVCFNSQALVEGLLATLVLHACSKVDVVRREILNFSTICKTDKNDKKDILKTLRKLSEEHFKFIEFSEDIQDIFSYVSFFHIFFLTLIQVVSGYMFIDGLERGTKPVNLIHYAILTTSFLVSAGYYCIAGEYLTSQSEIIFNELYNCYWYEFPSSYKKAICFMLLKARKPVKLTVGKFSTLSLIYLTSIMKTSFSYLSLVRAVR</sequence>
<dbReference type="Proteomes" id="UP000002358">
    <property type="component" value="Chromosome 3"/>
</dbReference>
<dbReference type="AlphaFoldDB" id="A0A7M6UW63"/>
<evidence type="ECO:0000256" key="8">
    <source>
        <dbReference type="ARBA" id="ARBA00023170"/>
    </source>
</evidence>
<keyword evidence="7 10" id="KW-0472">Membrane</keyword>
<feature type="transmembrane region" description="Helical" evidence="10">
    <location>
        <begin position="57"/>
        <end position="75"/>
    </location>
</feature>
<comment type="similarity">
    <text evidence="10">Belongs to the insect chemoreceptor superfamily. Heteromeric odorant receptor channel (TC 1.A.69) family.</text>
</comment>
<evidence type="ECO:0000256" key="9">
    <source>
        <dbReference type="ARBA" id="ARBA00023224"/>
    </source>
</evidence>
<dbReference type="PANTHER" id="PTHR21137">
    <property type="entry name" value="ODORANT RECEPTOR"/>
    <property type="match status" value="1"/>
</dbReference>
<dbReference type="GeneID" id="100463070"/>